<reference evidence="2 3" key="1">
    <citation type="submission" date="2024-02" db="EMBL/GenBank/DDBJ databases">
        <title>Complete sequences of two Paenibacillus sp. strains and one Lysinibacillus strain isolated from the environment on STAA medium highlight biotechnological potential.</title>
        <authorList>
            <person name="Attere S.A."/>
            <person name="Piche L.C."/>
            <person name="Intertaglia L."/>
            <person name="Lami R."/>
            <person name="Charette S.J."/>
            <person name="Vincent A.T."/>
        </authorList>
    </citation>
    <scope>NUCLEOTIDE SEQUENCE [LARGE SCALE GENOMIC DNA]</scope>
    <source>
        <strain evidence="2 3">Y5S-7</strain>
    </source>
</reference>
<dbReference type="RefSeq" id="WP_338708102.1">
    <property type="nucleotide sequence ID" value="NZ_CP145892.1"/>
</dbReference>
<keyword evidence="2" id="KW-0540">Nuclease</keyword>
<feature type="domain" description="Restriction endonuclease type IV Mrr" evidence="1">
    <location>
        <begin position="10"/>
        <end position="121"/>
    </location>
</feature>
<sequence length="246" mass="28615">MRILESHPSDWKELEVKVAKILNASGFKATVNKQIKTVRGHVNVDVYAEDVKSIPKSINLFECKYWSADIPQAVIHSFRTVLNDFGANSGFIIVKNGFQSGAYDAVKNTNVHLLSWNEFQDVFIERWLECTLDTLNEISLPLRDYTDPLDMDKFYEKASDGDKEIYKNLCVKYVGVALYSSKFLYQFQSGVMQIKKEEVDQVIDKAIKEELLGTTRFRSYSDYFEFLYDNCMEGMREFELLFEKYN</sequence>
<dbReference type="Gene3D" id="3.40.1350.10">
    <property type="match status" value="1"/>
</dbReference>
<proteinExistence type="predicted"/>
<protein>
    <submittedName>
        <fullName evidence="2">Restriction endonuclease</fullName>
        <ecNumber evidence="2">3.1.21.-</ecNumber>
    </submittedName>
</protein>
<evidence type="ECO:0000313" key="3">
    <source>
        <dbReference type="Proteomes" id="UP001364764"/>
    </source>
</evidence>
<dbReference type="InterPro" id="IPR011335">
    <property type="entry name" value="Restrct_endonuc-II-like"/>
</dbReference>
<dbReference type="EMBL" id="CP145892">
    <property type="protein sequence ID" value="WWP22102.1"/>
    <property type="molecule type" value="Genomic_DNA"/>
</dbReference>
<accession>A0ABD8AWZ1</accession>
<name>A0ABD8AWZ1_PAEAM</name>
<keyword evidence="2" id="KW-0255">Endonuclease</keyword>
<dbReference type="InterPro" id="IPR011856">
    <property type="entry name" value="tRNA_endonuc-like_dom_sf"/>
</dbReference>
<dbReference type="GeneID" id="93475398"/>
<evidence type="ECO:0000313" key="2">
    <source>
        <dbReference type="EMBL" id="WWP22102.1"/>
    </source>
</evidence>
<dbReference type="SUPFAM" id="SSF52980">
    <property type="entry name" value="Restriction endonuclease-like"/>
    <property type="match status" value="1"/>
</dbReference>
<gene>
    <name evidence="2" type="ORF">V6668_07995</name>
</gene>
<dbReference type="Pfam" id="PF04471">
    <property type="entry name" value="Mrr_cat"/>
    <property type="match status" value="1"/>
</dbReference>
<dbReference type="EC" id="3.1.21.-" evidence="2"/>
<dbReference type="Proteomes" id="UP001364764">
    <property type="component" value="Chromosome"/>
</dbReference>
<organism evidence="2 3">
    <name type="scientific">Paenibacillus amylolyticus</name>
    <dbReference type="NCBI Taxonomy" id="1451"/>
    <lineage>
        <taxon>Bacteria</taxon>
        <taxon>Bacillati</taxon>
        <taxon>Bacillota</taxon>
        <taxon>Bacilli</taxon>
        <taxon>Bacillales</taxon>
        <taxon>Paenibacillaceae</taxon>
        <taxon>Paenibacillus</taxon>
    </lineage>
</organism>
<dbReference type="GO" id="GO:0004519">
    <property type="term" value="F:endonuclease activity"/>
    <property type="evidence" value="ECO:0007669"/>
    <property type="project" value="UniProtKB-KW"/>
</dbReference>
<dbReference type="AlphaFoldDB" id="A0ABD8AWZ1"/>
<dbReference type="GO" id="GO:0016787">
    <property type="term" value="F:hydrolase activity"/>
    <property type="evidence" value="ECO:0007669"/>
    <property type="project" value="UniProtKB-KW"/>
</dbReference>
<dbReference type="InterPro" id="IPR007560">
    <property type="entry name" value="Restrct_endonuc_IV_Mrr"/>
</dbReference>
<evidence type="ECO:0000259" key="1">
    <source>
        <dbReference type="Pfam" id="PF04471"/>
    </source>
</evidence>
<keyword evidence="2" id="KW-0378">Hydrolase</keyword>